<dbReference type="Proteomes" id="UP000582487">
    <property type="component" value="Unassembled WGS sequence"/>
</dbReference>
<feature type="transmembrane region" description="Helical" evidence="8">
    <location>
        <begin position="452"/>
        <end position="470"/>
    </location>
</feature>
<protein>
    <submittedName>
        <fullName evidence="10">Iron ABC transporter permease</fullName>
    </submittedName>
</protein>
<feature type="transmembrane region" description="Helical" evidence="8">
    <location>
        <begin position="411"/>
        <end position="432"/>
    </location>
</feature>
<dbReference type="GO" id="GO:0005886">
    <property type="term" value="C:plasma membrane"/>
    <property type="evidence" value="ECO:0007669"/>
    <property type="project" value="UniProtKB-SubCell"/>
</dbReference>
<dbReference type="InterPro" id="IPR035906">
    <property type="entry name" value="MetI-like_sf"/>
</dbReference>
<evidence type="ECO:0000313" key="10">
    <source>
        <dbReference type="EMBL" id="NMW94092.1"/>
    </source>
</evidence>
<comment type="similarity">
    <text evidence="8">Belongs to the binding-protein-dependent transport system permease family.</text>
</comment>
<evidence type="ECO:0000256" key="3">
    <source>
        <dbReference type="ARBA" id="ARBA00022475"/>
    </source>
</evidence>
<dbReference type="Pfam" id="PF00528">
    <property type="entry name" value="BPD_transp_1"/>
    <property type="match status" value="2"/>
</dbReference>
<feature type="transmembrane region" description="Helical" evidence="8">
    <location>
        <begin position="141"/>
        <end position="161"/>
    </location>
</feature>
<dbReference type="SUPFAM" id="SSF161098">
    <property type="entry name" value="MetI-like"/>
    <property type="match status" value="2"/>
</dbReference>
<keyword evidence="6 8" id="KW-1133">Transmembrane helix</keyword>
<evidence type="ECO:0000256" key="8">
    <source>
        <dbReference type="RuleBase" id="RU363032"/>
    </source>
</evidence>
<evidence type="ECO:0000256" key="6">
    <source>
        <dbReference type="ARBA" id="ARBA00022989"/>
    </source>
</evidence>
<comment type="caution">
    <text evidence="10">The sequence shown here is derived from an EMBL/GenBank/DDBJ whole genome shotgun (WGS) entry which is preliminary data.</text>
</comment>
<keyword evidence="5 8" id="KW-0812">Transmembrane</keyword>
<evidence type="ECO:0000256" key="1">
    <source>
        <dbReference type="ARBA" id="ARBA00004429"/>
    </source>
</evidence>
<feature type="domain" description="ABC transmembrane type-1" evidence="9">
    <location>
        <begin position="103"/>
        <end position="310"/>
    </location>
</feature>
<keyword evidence="3" id="KW-1003">Cell membrane</keyword>
<dbReference type="RefSeq" id="WP_004016275.1">
    <property type="nucleotide sequence ID" value="NZ_JABCUT010000018.1"/>
</dbReference>
<feature type="transmembrane region" description="Helical" evidence="8">
    <location>
        <begin position="107"/>
        <end position="129"/>
    </location>
</feature>
<evidence type="ECO:0000259" key="9">
    <source>
        <dbReference type="PROSITE" id="PS50928"/>
    </source>
</evidence>
<dbReference type="Gene3D" id="1.10.3720.10">
    <property type="entry name" value="MetI-like"/>
    <property type="match status" value="2"/>
</dbReference>
<feature type="transmembrane region" description="Helical" evidence="8">
    <location>
        <begin position="184"/>
        <end position="208"/>
    </location>
</feature>
<dbReference type="InterPro" id="IPR000515">
    <property type="entry name" value="MetI-like"/>
</dbReference>
<feature type="transmembrane region" description="Helical" evidence="8">
    <location>
        <begin position="536"/>
        <end position="561"/>
    </location>
</feature>
<keyword evidence="4" id="KW-0997">Cell inner membrane</keyword>
<feature type="transmembrane region" description="Helical" evidence="8">
    <location>
        <begin position="39"/>
        <end position="59"/>
    </location>
</feature>
<evidence type="ECO:0000256" key="2">
    <source>
        <dbReference type="ARBA" id="ARBA00022448"/>
    </source>
</evidence>
<sequence length="615" mass="67127">MNDTGVLPVKPKPRRGTAGTRKRYFKYRFHVAMNEPTTLIGLMLVILFAYIILAPVVSLLTDSARVQFGDGVRAGSPVGSITSYYFWRVFRSSVAQAIFWKPLVHTLVISLVTVVFSLSIGGFLAWLLTRTNLWGRKWLSTGLLIPYMLPSWTFALAWLSLFKNRKVGGQPGWLEAMGINPPDYLAYGSVPIIVVLTIHYMPFVLMLFGNALTRFDSQLEDSARILGASPATVAKRVILPLMRPSLVSSLTLVFARCLGDFGVTYILGVPVSYDVLATSLFRASTSRQSGATAVLALCIILLGIASVLIDARMAKQAKRYVTIGSKGSMSRIRPLGRMRAPVSIFVLLVFFLSAISPMLVLFMTTVMRSPGVFTWNNLTWDFWVGHNLTTTVMPNGILLTRDFWISVWNTLWMVGVTSILAGFLGLMVGYVVMRTPVKMVGTFLRHVTFLPYLVPQIVFAAAILSLFAVPRGLVPALYGTPWILLIAMTASEMPFATRSGISSMIQLGKEPEEAAQNAGAGWVTRMMKVLVPIQKGSIVAGVLMPFISGIKGLSLVVLLAVPGTDLMTTYSIRLLDYGYQQAANAVTLMICVVALGGTIVVQKLTKTSIAAGLGS</sequence>
<comment type="subcellular location">
    <subcellularLocation>
        <location evidence="1">Cell inner membrane</location>
        <topology evidence="1">Multi-pass membrane protein</topology>
    </subcellularLocation>
    <subcellularLocation>
        <location evidence="8">Cell membrane</location>
        <topology evidence="8">Multi-pass membrane protein</topology>
    </subcellularLocation>
</comment>
<dbReference type="CDD" id="cd06261">
    <property type="entry name" value="TM_PBP2"/>
    <property type="match status" value="2"/>
</dbReference>
<keyword evidence="2 8" id="KW-0813">Transport</keyword>
<evidence type="ECO:0000256" key="4">
    <source>
        <dbReference type="ARBA" id="ARBA00022519"/>
    </source>
</evidence>
<dbReference type="PROSITE" id="PS50928">
    <property type="entry name" value="ABC_TM1"/>
    <property type="match status" value="2"/>
</dbReference>
<name>A0A848RMV8_9ACTO</name>
<feature type="domain" description="ABC transmembrane type-1" evidence="9">
    <location>
        <begin position="407"/>
        <end position="601"/>
    </location>
</feature>
<reference evidence="10 11" key="1">
    <citation type="submission" date="2020-04" db="EMBL/GenBank/DDBJ databases">
        <title>Antimicrobial susceptibility and clonality of vaginal-derived multi-drug resistant Mobiluncus isolates in China.</title>
        <authorList>
            <person name="Zhang X."/>
        </authorList>
    </citation>
    <scope>NUCLEOTIDE SEQUENCE [LARGE SCALE GENOMIC DNA]</scope>
    <source>
        <strain evidence="10 11">7</strain>
    </source>
</reference>
<accession>A0A848RMV8</accession>
<dbReference type="AlphaFoldDB" id="A0A848RMV8"/>
<evidence type="ECO:0000256" key="7">
    <source>
        <dbReference type="ARBA" id="ARBA00023136"/>
    </source>
</evidence>
<dbReference type="PANTHER" id="PTHR43357:SF4">
    <property type="entry name" value="INNER MEMBRANE ABC TRANSPORTER PERMEASE PROTEIN YDCV"/>
    <property type="match status" value="1"/>
</dbReference>
<proteinExistence type="inferred from homology"/>
<feature type="transmembrane region" description="Helical" evidence="8">
    <location>
        <begin position="340"/>
        <end position="363"/>
    </location>
</feature>
<feature type="transmembrane region" description="Helical" evidence="8">
    <location>
        <begin position="288"/>
        <end position="309"/>
    </location>
</feature>
<dbReference type="GO" id="GO:0055085">
    <property type="term" value="P:transmembrane transport"/>
    <property type="evidence" value="ECO:0007669"/>
    <property type="project" value="InterPro"/>
</dbReference>
<gene>
    <name evidence="10" type="ORF">HHJ74_10475</name>
</gene>
<feature type="transmembrane region" description="Helical" evidence="8">
    <location>
        <begin position="581"/>
        <end position="601"/>
    </location>
</feature>
<evidence type="ECO:0000313" key="11">
    <source>
        <dbReference type="Proteomes" id="UP000582487"/>
    </source>
</evidence>
<keyword evidence="7 8" id="KW-0472">Membrane</keyword>
<dbReference type="EMBL" id="JABCUV010000016">
    <property type="protein sequence ID" value="NMW94092.1"/>
    <property type="molecule type" value="Genomic_DNA"/>
</dbReference>
<dbReference type="PANTHER" id="PTHR43357">
    <property type="entry name" value="INNER MEMBRANE ABC TRANSPORTER PERMEASE PROTEIN YDCV"/>
    <property type="match status" value="1"/>
</dbReference>
<organism evidence="10 11">
    <name type="scientific">Mobiluncus mulieris</name>
    <dbReference type="NCBI Taxonomy" id="2052"/>
    <lineage>
        <taxon>Bacteria</taxon>
        <taxon>Bacillati</taxon>
        <taxon>Actinomycetota</taxon>
        <taxon>Actinomycetes</taxon>
        <taxon>Actinomycetales</taxon>
        <taxon>Actinomycetaceae</taxon>
        <taxon>Mobiluncus</taxon>
    </lineage>
</organism>
<evidence type="ECO:0000256" key="5">
    <source>
        <dbReference type="ARBA" id="ARBA00022692"/>
    </source>
</evidence>
<feature type="transmembrane region" description="Helical" evidence="8">
    <location>
        <begin position="245"/>
        <end position="268"/>
    </location>
</feature>